<keyword evidence="9" id="KW-1185">Reference proteome</keyword>
<evidence type="ECO:0000256" key="2">
    <source>
        <dbReference type="ARBA" id="ARBA00022602"/>
    </source>
</evidence>
<dbReference type="Proteomes" id="UP001320420">
    <property type="component" value="Unassembled WGS sequence"/>
</dbReference>
<dbReference type="GO" id="GO:0004663">
    <property type="term" value="F:Rab geranylgeranyltransferase activity"/>
    <property type="evidence" value="ECO:0007669"/>
    <property type="project" value="UniProtKB-UniRule"/>
</dbReference>
<dbReference type="InterPro" id="IPR002088">
    <property type="entry name" value="Prenyl_trans_a"/>
</dbReference>
<comment type="function">
    <text evidence="6">Catalyzes the transfer of a geranyl-geranyl moiety from geranyl-geranyl pyrophosphate to cysteines occuring in specific C-terminal amino acid sequences.</text>
</comment>
<accession>A0AAN9YNS3</accession>
<comment type="caution">
    <text evidence="8">The sequence shown here is derived from an EMBL/GenBank/DDBJ whole genome shotgun (WGS) entry which is preliminary data.</text>
</comment>
<evidence type="ECO:0000313" key="8">
    <source>
        <dbReference type="EMBL" id="KAK7752973.1"/>
    </source>
</evidence>
<reference evidence="8 9" key="1">
    <citation type="submission" date="2024-02" db="EMBL/GenBank/DDBJ databases">
        <title>De novo assembly and annotation of 12 fungi associated with fruit tree decline syndrome in Ontario, Canada.</title>
        <authorList>
            <person name="Sulman M."/>
            <person name="Ellouze W."/>
            <person name="Ilyukhin E."/>
        </authorList>
    </citation>
    <scope>NUCLEOTIDE SEQUENCE [LARGE SCALE GENOMIC DNA]</scope>
    <source>
        <strain evidence="8 9">M11/M66-122</strain>
    </source>
</reference>
<dbReference type="EMBL" id="JAKJXP020000033">
    <property type="protein sequence ID" value="KAK7752973.1"/>
    <property type="molecule type" value="Genomic_DNA"/>
</dbReference>
<evidence type="ECO:0000256" key="4">
    <source>
        <dbReference type="ARBA" id="ARBA00022737"/>
    </source>
</evidence>
<proteinExistence type="inferred from homology"/>
<evidence type="ECO:0000256" key="1">
    <source>
        <dbReference type="ARBA" id="ARBA00006734"/>
    </source>
</evidence>
<dbReference type="PROSITE" id="PS51147">
    <property type="entry name" value="PFTA"/>
    <property type="match status" value="5"/>
</dbReference>
<organism evidence="8 9">
    <name type="scientific">Diatrype stigma</name>
    <dbReference type="NCBI Taxonomy" id="117547"/>
    <lineage>
        <taxon>Eukaryota</taxon>
        <taxon>Fungi</taxon>
        <taxon>Dikarya</taxon>
        <taxon>Ascomycota</taxon>
        <taxon>Pezizomycotina</taxon>
        <taxon>Sordariomycetes</taxon>
        <taxon>Xylariomycetidae</taxon>
        <taxon>Xylariales</taxon>
        <taxon>Diatrypaceae</taxon>
        <taxon>Diatrype</taxon>
    </lineage>
</organism>
<protein>
    <recommendedName>
        <fullName evidence="6">Geranylgeranyl transferase type-2 subunit alpha</fullName>
        <ecNumber evidence="6">2.5.1.60</ecNumber>
    </recommendedName>
    <alternativeName>
        <fullName evidence="6">Geranylgeranyl transferase type II subunit alpha</fullName>
    </alternativeName>
</protein>
<evidence type="ECO:0000256" key="5">
    <source>
        <dbReference type="ARBA" id="ARBA00047658"/>
    </source>
</evidence>
<feature type="compositionally biased region" description="Low complexity" evidence="7">
    <location>
        <begin position="87"/>
        <end position="123"/>
    </location>
</feature>
<dbReference type="GO" id="GO:0005968">
    <property type="term" value="C:Rab-protein geranylgeranyltransferase complex"/>
    <property type="evidence" value="ECO:0007669"/>
    <property type="project" value="TreeGrafter"/>
</dbReference>
<dbReference type="PANTHER" id="PTHR11129:SF2">
    <property type="entry name" value="GERANYLGERANYL TRANSFERASE TYPE-2 SUBUNIT ALPHA"/>
    <property type="match status" value="1"/>
</dbReference>
<dbReference type="Gene3D" id="1.25.40.120">
    <property type="entry name" value="Protein prenylyltransferase"/>
    <property type="match status" value="2"/>
</dbReference>
<dbReference type="PANTHER" id="PTHR11129">
    <property type="entry name" value="PROTEIN FARNESYLTRANSFERASE ALPHA SUBUNIT/RAB GERANYLGERANYL TRANSFERASE ALPHA SUBUNIT"/>
    <property type="match status" value="1"/>
</dbReference>
<evidence type="ECO:0000256" key="3">
    <source>
        <dbReference type="ARBA" id="ARBA00022679"/>
    </source>
</evidence>
<feature type="region of interest" description="Disordered" evidence="7">
    <location>
        <begin position="87"/>
        <end position="171"/>
    </location>
</feature>
<dbReference type="SUPFAM" id="SSF48439">
    <property type="entry name" value="Protein prenylyltransferase"/>
    <property type="match status" value="1"/>
</dbReference>
<sequence>MASHGIARTERTRTRTDEQRQQELAKIETYRDLEHQVRAKVAAGAASYDDPALFQLTTKLLRLNPEYYTIWNVRRRCLISGSLCKPSAGSWPSKASPSSLPSATTRPSFAPSSLSSSAATPPSQDSPTIGGSGSTPDPEAEAEAEADADADADEETKEAKGSRTKIPQQQESDRVVLRAELDFTIPLLLGFPKCYWIWNFRRWILSQVILRLPLSQARDIWMTELGLVSKMLDKDNRNFHAWGYRRYVVATLESPALHGKSMAESELAYTQKMYEKNLSNFSAWHSRSQLIVRVLDERGADDKTRAAFLDDELALVKDALNVGPDDQSLWYYHQFLISQITSYQTQATVVPALTLQERIGYLSREIDDIKDLLVDYKDTKWIYEALLEYSIALRRLELAEGRAGEREDAHAWLAKVQDLDPMRRGRWSDVKAQFVSAK</sequence>
<dbReference type="Pfam" id="PF01239">
    <property type="entry name" value="PPTA"/>
    <property type="match status" value="5"/>
</dbReference>
<gene>
    <name evidence="8" type="primary">BET4</name>
    <name evidence="8" type="ORF">SLS62_005132</name>
</gene>
<keyword evidence="4" id="KW-0677">Repeat</keyword>
<feature type="region of interest" description="Disordered" evidence="7">
    <location>
        <begin position="1"/>
        <end position="21"/>
    </location>
</feature>
<evidence type="ECO:0000313" key="9">
    <source>
        <dbReference type="Proteomes" id="UP001320420"/>
    </source>
</evidence>
<evidence type="ECO:0000256" key="6">
    <source>
        <dbReference type="RuleBase" id="RU367120"/>
    </source>
</evidence>
<name>A0AAN9YNS3_9PEZI</name>
<comment type="catalytic activity">
    <reaction evidence="5 6">
        <text>geranylgeranyl diphosphate + L-cysteinyl-[protein] = S-geranylgeranyl-L-cysteinyl-[protein] + diphosphate</text>
        <dbReference type="Rhea" id="RHEA:21240"/>
        <dbReference type="Rhea" id="RHEA-COMP:10131"/>
        <dbReference type="Rhea" id="RHEA-COMP:11537"/>
        <dbReference type="ChEBI" id="CHEBI:29950"/>
        <dbReference type="ChEBI" id="CHEBI:33019"/>
        <dbReference type="ChEBI" id="CHEBI:57533"/>
        <dbReference type="ChEBI" id="CHEBI:86021"/>
        <dbReference type="EC" id="2.5.1.60"/>
    </reaction>
</comment>
<comment type="similarity">
    <text evidence="1 6">Belongs to the protein prenyltransferase subunit alpha family.</text>
</comment>
<feature type="compositionally biased region" description="Basic and acidic residues" evidence="7">
    <location>
        <begin position="7"/>
        <end position="21"/>
    </location>
</feature>
<keyword evidence="2 6" id="KW-0637">Prenyltransferase</keyword>
<dbReference type="GO" id="GO:0097354">
    <property type="term" value="P:prenylation"/>
    <property type="evidence" value="ECO:0007669"/>
    <property type="project" value="UniProtKB-UniRule"/>
</dbReference>
<keyword evidence="3 6" id="KW-0808">Transferase</keyword>
<feature type="compositionally biased region" description="Acidic residues" evidence="7">
    <location>
        <begin position="138"/>
        <end position="156"/>
    </location>
</feature>
<evidence type="ECO:0000256" key="7">
    <source>
        <dbReference type="SAM" id="MobiDB-lite"/>
    </source>
</evidence>
<dbReference type="AlphaFoldDB" id="A0AAN9YNS3"/>
<dbReference type="EC" id="2.5.1.60" evidence="6"/>